<evidence type="ECO:0000256" key="2">
    <source>
        <dbReference type="SAM" id="Phobius"/>
    </source>
</evidence>
<keyword evidence="2" id="KW-1133">Transmembrane helix</keyword>
<keyword evidence="2" id="KW-0472">Membrane</keyword>
<gene>
    <name evidence="3" type="ORF">AQJ66_22620</name>
</gene>
<protein>
    <recommendedName>
        <fullName evidence="5">SHOCT domain-containing protein</fullName>
    </recommendedName>
</protein>
<dbReference type="AlphaFoldDB" id="A0A124I304"/>
<comment type="caution">
    <text evidence="3">The sequence shown here is derived from an EMBL/GenBank/DDBJ whole genome shotgun (WGS) entry which is preliminary data.</text>
</comment>
<dbReference type="Proteomes" id="UP000053024">
    <property type="component" value="Unassembled WGS sequence"/>
</dbReference>
<name>A0A124I304_9ACTN</name>
<dbReference type="OrthoDB" id="3748887at2"/>
<evidence type="ECO:0000256" key="1">
    <source>
        <dbReference type="SAM" id="MobiDB-lite"/>
    </source>
</evidence>
<organism evidence="3 4">
    <name type="scientific">Streptomyces bungoensis</name>
    <dbReference type="NCBI Taxonomy" id="285568"/>
    <lineage>
        <taxon>Bacteria</taxon>
        <taxon>Bacillati</taxon>
        <taxon>Actinomycetota</taxon>
        <taxon>Actinomycetes</taxon>
        <taxon>Kitasatosporales</taxon>
        <taxon>Streptomycetaceae</taxon>
        <taxon>Streptomyces</taxon>
    </lineage>
</organism>
<evidence type="ECO:0000313" key="4">
    <source>
        <dbReference type="Proteomes" id="UP000053024"/>
    </source>
</evidence>
<keyword evidence="4" id="KW-1185">Reference proteome</keyword>
<dbReference type="STRING" id="285568.AQJ66_22620"/>
<evidence type="ECO:0000313" key="3">
    <source>
        <dbReference type="EMBL" id="KUN82216.1"/>
    </source>
</evidence>
<dbReference type="EMBL" id="LMWX01000038">
    <property type="protein sequence ID" value="KUN82216.1"/>
    <property type="molecule type" value="Genomic_DNA"/>
</dbReference>
<feature type="region of interest" description="Disordered" evidence="1">
    <location>
        <begin position="32"/>
        <end position="62"/>
    </location>
</feature>
<proteinExistence type="predicted"/>
<feature type="compositionally biased region" description="Basic and acidic residues" evidence="1">
    <location>
        <begin position="41"/>
        <end position="62"/>
    </location>
</feature>
<keyword evidence="2" id="KW-0812">Transmembrane</keyword>
<reference evidence="3 4" key="1">
    <citation type="submission" date="2015-10" db="EMBL/GenBank/DDBJ databases">
        <title>Draft genome sequence of Streptomyces bungoensis DSM 41781, type strain for the species Streptomyces bungoensis.</title>
        <authorList>
            <person name="Ruckert C."/>
            <person name="Winkler A."/>
            <person name="Kalinowski J."/>
            <person name="Kampfer P."/>
            <person name="Glaeser S."/>
        </authorList>
    </citation>
    <scope>NUCLEOTIDE SEQUENCE [LARGE SCALE GENOMIC DNA]</scope>
    <source>
        <strain evidence="3 4">DSM 41781</strain>
    </source>
</reference>
<evidence type="ECO:0008006" key="5">
    <source>
        <dbReference type="Google" id="ProtNLM"/>
    </source>
</evidence>
<sequence length="91" mass="10431">MYWDGGWAWMAFMPLVWIVLIGLVVWAVTRLTHGTPGGRTDGSRRGEGREWPEHRETPEEILDRRFAAGEIDADAYTEARERLAAHRPGLR</sequence>
<feature type="transmembrane region" description="Helical" evidence="2">
    <location>
        <begin position="6"/>
        <end position="29"/>
    </location>
</feature>
<accession>A0A124I304</accession>